<reference evidence="12" key="1">
    <citation type="submission" date="2013-04" db="EMBL/GenBank/DDBJ databases">
        <title>The Genome Sequence of Fonticula alba ATCC 38817.</title>
        <authorList>
            <consortium name="The Broad Institute Genomics Platform"/>
            <person name="Russ C."/>
            <person name="Cuomo C."/>
            <person name="Burger G."/>
            <person name="Gray M.W."/>
            <person name="Holland P.W.H."/>
            <person name="King N."/>
            <person name="Lang F.B.F."/>
            <person name="Roger A.J."/>
            <person name="Ruiz-Trillo I."/>
            <person name="Brown M."/>
            <person name="Walker B."/>
            <person name="Young S."/>
            <person name="Zeng Q."/>
            <person name="Gargeya S."/>
            <person name="Fitzgerald M."/>
            <person name="Haas B."/>
            <person name="Abouelleil A."/>
            <person name="Allen A.W."/>
            <person name="Alvarado L."/>
            <person name="Arachchi H.M."/>
            <person name="Berlin A.M."/>
            <person name="Chapman S.B."/>
            <person name="Gainer-Dewar J."/>
            <person name="Goldberg J."/>
            <person name="Griggs A."/>
            <person name="Gujja S."/>
            <person name="Hansen M."/>
            <person name="Howarth C."/>
            <person name="Imamovic A."/>
            <person name="Ireland A."/>
            <person name="Larimer J."/>
            <person name="McCowan C."/>
            <person name="Murphy C."/>
            <person name="Pearson M."/>
            <person name="Poon T.W."/>
            <person name="Priest M."/>
            <person name="Roberts A."/>
            <person name="Saif S."/>
            <person name="Shea T."/>
            <person name="Sisk P."/>
            <person name="Sykes S."/>
            <person name="Wortman J."/>
            <person name="Nusbaum C."/>
            <person name="Birren B."/>
        </authorList>
    </citation>
    <scope>NUCLEOTIDE SEQUENCE [LARGE SCALE GENOMIC DNA]</scope>
    <source>
        <strain evidence="12">ATCC 38817</strain>
    </source>
</reference>
<dbReference type="SUPFAM" id="SSF52540">
    <property type="entry name" value="P-loop containing nucleoside triphosphate hydrolases"/>
    <property type="match status" value="1"/>
</dbReference>
<dbReference type="EMBL" id="KB932214">
    <property type="protein sequence ID" value="KCV67740.1"/>
    <property type="molecule type" value="Genomic_DNA"/>
</dbReference>
<dbReference type="OrthoDB" id="6500128at2759"/>
<evidence type="ECO:0000256" key="5">
    <source>
        <dbReference type="ARBA" id="ARBA00022840"/>
    </source>
</evidence>
<evidence type="ECO:0000256" key="1">
    <source>
        <dbReference type="ARBA" id="ARBA00004448"/>
    </source>
</evidence>
<dbReference type="InterPro" id="IPR003593">
    <property type="entry name" value="AAA+_ATPase"/>
</dbReference>
<feature type="region of interest" description="Disordered" evidence="8">
    <location>
        <begin position="904"/>
        <end position="973"/>
    </location>
</feature>
<dbReference type="PROSITE" id="PS50929">
    <property type="entry name" value="ABC_TM1F"/>
    <property type="match status" value="1"/>
</dbReference>
<feature type="transmembrane region" description="Helical" evidence="9">
    <location>
        <begin position="152"/>
        <end position="176"/>
    </location>
</feature>
<dbReference type="PANTHER" id="PTHR43394:SF1">
    <property type="entry name" value="ATP-BINDING CASSETTE SUB-FAMILY B MEMBER 10, MITOCHONDRIAL"/>
    <property type="match status" value="1"/>
</dbReference>
<evidence type="ECO:0000259" key="10">
    <source>
        <dbReference type="PROSITE" id="PS50893"/>
    </source>
</evidence>
<dbReference type="Pfam" id="PF00664">
    <property type="entry name" value="ABC_membrane"/>
    <property type="match status" value="1"/>
</dbReference>
<dbReference type="RefSeq" id="XP_009497924.1">
    <property type="nucleotide sequence ID" value="XM_009499649.1"/>
</dbReference>
<dbReference type="CDD" id="cd03249">
    <property type="entry name" value="ABC_MTABC3_MDL1_MDL2"/>
    <property type="match status" value="1"/>
</dbReference>
<evidence type="ECO:0000256" key="3">
    <source>
        <dbReference type="ARBA" id="ARBA00022692"/>
    </source>
</evidence>
<dbReference type="GO" id="GO:0005743">
    <property type="term" value="C:mitochondrial inner membrane"/>
    <property type="evidence" value="ECO:0007669"/>
    <property type="project" value="UniProtKB-SubCell"/>
</dbReference>
<protein>
    <recommendedName>
        <fullName evidence="14">ATP-binding cassette, subfamily B (MDR/TAP), member 1</fullName>
    </recommendedName>
</protein>
<dbReference type="Proteomes" id="UP000030693">
    <property type="component" value="Unassembled WGS sequence"/>
</dbReference>
<keyword evidence="4" id="KW-0547">Nucleotide-binding</keyword>
<feature type="transmembrane region" description="Helical" evidence="9">
    <location>
        <begin position="389"/>
        <end position="406"/>
    </location>
</feature>
<evidence type="ECO:0000313" key="13">
    <source>
        <dbReference type="Proteomes" id="UP000030693"/>
    </source>
</evidence>
<accession>A0A058Z0F5</accession>
<dbReference type="GO" id="GO:0005524">
    <property type="term" value="F:ATP binding"/>
    <property type="evidence" value="ECO:0007669"/>
    <property type="project" value="UniProtKB-KW"/>
</dbReference>
<keyword evidence="3 9" id="KW-0812">Transmembrane</keyword>
<feature type="domain" description="ABC transporter" evidence="10">
    <location>
        <begin position="563"/>
        <end position="818"/>
    </location>
</feature>
<name>A0A058Z0F5_FONAL</name>
<dbReference type="GO" id="GO:0015421">
    <property type="term" value="F:ABC-type oligopeptide transporter activity"/>
    <property type="evidence" value="ECO:0007669"/>
    <property type="project" value="TreeGrafter"/>
</dbReference>
<feature type="transmembrane region" description="Helical" evidence="9">
    <location>
        <begin position="112"/>
        <end position="132"/>
    </location>
</feature>
<evidence type="ECO:0000259" key="11">
    <source>
        <dbReference type="PROSITE" id="PS50929"/>
    </source>
</evidence>
<dbReference type="CDD" id="cd18780">
    <property type="entry name" value="ABC_6TM_AtABCB27_like"/>
    <property type="match status" value="1"/>
</dbReference>
<feature type="transmembrane region" description="Helical" evidence="9">
    <location>
        <begin position="366"/>
        <end position="383"/>
    </location>
</feature>
<dbReference type="InterPro" id="IPR003439">
    <property type="entry name" value="ABC_transporter-like_ATP-bd"/>
</dbReference>
<dbReference type="AlphaFoldDB" id="A0A058Z0F5"/>
<gene>
    <name evidence="12" type="ORF">H696_05849</name>
</gene>
<dbReference type="InterPro" id="IPR039421">
    <property type="entry name" value="Type_1_exporter"/>
</dbReference>
<feature type="transmembrane region" description="Helical" evidence="9">
    <location>
        <begin position="465"/>
        <end position="489"/>
    </location>
</feature>
<dbReference type="STRING" id="691883.A0A058Z0F5"/>
<organism evidence="12">
    <name type="scientific">Fonticula alba</name>
    <name type="common">Slime mold</name>
    <dbReference type="NCBI Taxonomy" id="691883"/>
    <lineage>
        <taxon>Eukaryota</taxon>
        <taxon>Rotosphaerida</taxon>
        <taxon>Fonticulaceae</taxon>
        <taxon>Fonticula</taxon>
    </lineage>
</organism>
<feature type="transmembrane region" description="Helical" evidence="9">
    <location>
        <begin position="81"/>
        <end position="100"/>
    </location>
</feature>
<dbReference type="InterPro" id="IPR027417">
    <property type="entry name" value="P-loop_NTPase"/>
</dbReference>
<feature type="domain" description="ABC transmembrane type-1" evidence="11">
    <location>
        <begin position="239"/>
        <end position="530"/>
    </location>
</feature>
<dbReference type="Pfam" id="PF00005">
    <property type="entry name" value="ABC_tran"/>
    <property type="match status" value="1"/>
</dbReference>
<dbReference type="SUPFAM" id="SSF90123">
    <property type="entry name" value="ABC transporter transmembrane region"/>
    <property type="match status" value="1"/>
</dbReference>
<evidence type="ECO:0000256" key="6">
    <source>
        <dbReference type="ARBA" id="ARBA00022989"/>
    </source>
</evidence>
<dbReference type="Gene3D" id="1.20.1560.10">
    <property type="entry name" value="ABC transporter type 1, transmembrane domain"/>
    <property type="match status" value="1"/>
</dbReference>
<keyword evidence="2" id="KW-0813">Transport</keyword>
<sequence>MKAKYAASYQPALLEETRVDRRTLSTTVPLAVYGITPFVVFGLWMLGGWTSTTLTFTDYVHHSVLGYSYRSSSFDLVAGSFLRFFSLFLSLGTSFSNVSIYHGGRLPLLRRLALVAIPLAAAVNYAVKFGLVFSQEPAERAASLEGFGGQGIAVALLVLGLGLALGEAVPLGIFHVRARLLALDQMFLRQMEAGSHTPTSPAVTGAELDPKADAPGEPNSKATLMRLLSLVRPEMGLLLVGCFALLITALTQLALPFLIGVIVDALVPVSGSGSSSDFDPRSNLNQAVVLLLIVATIGAITGLARASVFTLIGHRIVFRLRRDLFHAITSQDIAFFDQTRTGDLASRLSSDSQVIQNSMTVNLSMLLRYIVQIFGSVIVLFLLSWQLSLIMFSVVPLVTIGAVAYGKYLRTLQKKFQEALADALTVAEEVISNMRTVRSFSGEDRSNQQYTNATYQSYLLGRKIAFVYGLFNGLLGFVPQAAIALVLWYGGVLVIEGRITTGLLTSFLIYTLSVAMAFAFLSSLFGDFMAAVGASERVFGLIDRVPTIPVKGGLRLPSLTGHITFDRVSFTYPSRPDSQILDDIQLDLAPGRVLALVGPSGGGKSTIVSLLERFYDVTSGKILVDGHDLRTLDPKWYRSQVALVSQEPVLFATTIRENIAFGIQEEFSYQHRSAAGSPVPGSFHVPEEDIINAARQANAHDFISAFPQGYDTLVGERGVRLSGGQKQRIAIARALLMNPRILLLDEATSALDAESEFQVQEAIDRAMESRTVLVIAHRLSTVKNADAILVLQGGKIVERGTHDQLIARRKGVYRGLVLRQLQGGPDPAAPGHPKEDAPEDPEDQEAARLAGIKNLDAQSTHSSLSPCPSDAGDSLLDVVEEQAEEDDLAILPAAAAASFSINEHPSEFGSINTGLGPGLGGLPRQRRGSARSPPIDGHPAAAAAGDRPEDDDDDDHGGEVLNDRSPLLVPRDH</sequence>
<dbReference type="GeneID" id="20530574"/>
<comment type="subcellular location">
    <subcellularLocation>
        <location evidence="1">Mitochondrion inner membrane</location>
        <topology evidence="1">Multi-pass membrane protein</topology>
    </subcellularLocation>
</comment>
<dbReference type="FunFam" id="3.40.50.300:FF:000403">
    <property type="entry name" value="ATP-binding cassette sub-family B member 8, mitochondrial"/>
    <property type="match status" value="1"/>
</dbReference>
<dbReference type="GO" id="GO:0016887">
    <property type="term" value="F:ATP hydrolysis activity"/>
    <property type="evidence" value="ECO:0007669"/>
    <property type="project" value="InterPro"/>
</dbReference>
<dbReference type="InterPro" id="IPR011527">
    <property type="entry name" value="ABC1_TM_dom"/>
</dbReference>
<feature type="transmembrane region" description="Helical" evidence="9">
    <location>
        <begin position="287"/>
        <end position="312"/>
    </location>
</feature>
<evidence type="ECO:0000256" key="9">
    <source>
        <dbReference type="SAM" id="Phobius"/>
    </source>
</evidence>
<keyword evidence="5" id="KW-0067">ATP-binding</keyword>
<dbReference type="PANTHER" id="PTHR43394">
    <property type="entry name" value="ATP-DEPENDENT PERMEASE MDL1, MITOCHONDRIAL"/>
    <property type="match status" value="1"/>
</dbReference>
<dbReference type="PROSITE" id="PS00211">
    <property type="entry name" value="ABC_TRANSPORTER_1"/>
    <property type="match status" value="1"/>
</dbReference>
<dbReference type="SMART" id="SM00382">
    <property type="entry name" value="AAA"/>
    <property type="match status" value="1"/>
</dbReference>
<feature type="transmembrane region" description="Helical" evidence="9">
    <location>
        <begin position="501"/>
        <end position="521"/>
    </location>
</feature>
<evidence type="ECO:0000313" key="12">
    <source>
        <dbReference type="EMBL" id="KCV67740.1"/>
    </source>
</evidence>
<keyword evidence="6 9" id="KW-1133">Transmembrane helix</keyword>
<dbReference type="Gene3D" id="3.40.50.300">
    <property type="entry name" value="P-loop containing nucleotide triphosphate hydrolases"/>
    <property type="match status" value="1"/>
</dbReference>
<evidence type="ECO:0008006" key="14">
    <source>
        <dbReference type="Google" id="ProtNLM"/>
    </source>
</evidence>
<feature type="transmembrane region" description="Helical" evidence="9">
    <location>
        <begin position="235"/>
        <end position="267"/>
    </location>
</feature>
<evidence type="ECO:0000256" key="8">
    <source>
        <dbReference type="SAM" id="MobiDB-lite"/>
    </source>
</evidence>
<dbReference type="InterPro" id="IPR036640">
    <property type="entry name" value="ABC1_TM_sf"/>
</dbReference>
<feature type="region of interest" description="Disordered" evidence="8">
    <location>
        <begin position="194"/>
        <end position="217"/>
    </location>
</feature>
<evidence type="ECO:0000256" key="2">
    <source>
        <dbReference type="ARBA" id="ARBA00022448"/>
    </source>
</evidence>
<dbReference type="eggNOG" id="KOG0058">
    <property type="taxonomic scope" value="Eukaryota"/>
</dbReference>
<dbReference type="InterPro" id="IPR017871">
    <property type="entry name" value="ABC_transporter-like_CS"/>
</dbReference>
<feature type="transmembrane region" description="Helical" evidence="9">
    <location>
        <begin position="30"/>
        <end position="49"/>
    </location>
</feature>
<keyword evidence="7 9" id="KW-0472">Membrane</keyword>
<feature type="compositionally biased region" description="Polar residues" evidence="8">
    <location>
        <begin position="904"/>
        <end position="913"/>
    </location>
</feature>
<feature type="region of interest" description="Disordered" evidence="8">
    <location>
        <begin position="821"/>
        <end position="845"/>
    </location>
</feature>
<evidence type="ECO:0000256" key="4">
    <source>
        <dbReference type="ARBA" id="ARBA00022741"/>
    </source>
</evidence>
<keyword evidence="13" id="KW-1185">Reference proteome</keyword>
<evidence type="ECO:0000256" key="7">
    <source>
        <dbReference type="ARBA" id="ARBA00023136"/>
    </source>
</evidence>
<dbReference type="OMA" id="MTHAIDS"/>
<dbReference type="GO" id="GO:0090374">
    <property type="term" value="P:oligopeptide export from mitochondrion"/>
    <property type="evidence" value="ECO:0007669"/>
    <property type="project" value="TreeGrafter"/>
</dbReference>
<dbReference type="FunFam" id="1.20.1560.10:FF:000058">
    <property type="entry name" value="ABC transporter B family member 25"/>
    <property type="match status" value="1"/>
</dbReference>
<dbReference type="PROSITE" id="PS50893">
    <property type="entry name" value="ABC_TRANSPORTER_2"/>
    <property type="match status" value="1"/>
</dbReference>
<proteinExistence type="predicted"/>